<reference evidence="2" key="1">
    <citation type="journal article" date="2019" name="Int. J. Syst. Evol. Microbiol.">
        <title>The Global Catalogue of Microorganisms (GCM) 10K type strain sequencing project: providing services to taxonomists for standard genome sequencing and annotation.</title>
        <authorList>
            <consortium name="The Broad Institute Genomics Platform"/>
            <consortium name="The Broad Institute Genome Sequencing Center for Infectious Disease"/>
            <person name="Wu L."/>
            <person name="Ma J."/>
        </authorList>
    </citation>
    <scope>NUCLEOTIDE SEQUENCE [LARGE SCALE GENOMIC DNA]</scope>
    <source>
        <strain evidence="2">TISTR 1511</strain>
    </source>
</reference>
<dbReference type="RefSeq" id="WP_066058287.1">
    <property type="nucleotide sequence ID" value="NZ_JBHUNF010000009.1"/>
</dbReference>
<sequence>MDENELTRRRRVWIERRLRQRSLSFPRPTKLSPDQLQVLRKQLPKRRTLWWRFTRARGMIADAGFWTIRQVDAANAMLRKTPGLIPMFRLLGALGPAKLPTRYAESAAPWREGADLRAHRPHPEGESTAEAALPVVVVLAGLATPWGFMRPMLDALTERGFRTVVLPQLGWNYRSVAELAELVDLYLRAHPEYGRVLLVGHSKGGLIAKQVLLRDADSERTLGAVAISAPFRGAVTAKYVFGSSWNITREIIGLRPGTPTQLALTEHDSVDQRMVSIIPLYDPIVGVPGTLVQGKNRTVRALGHNRLLGDPRVHELVARELRRLAACAVDEGTFEH</sequence>
<organism evidence="1 2">
    <name type="scientific">Gulosibacter bifidus</name>
    <dbReference type="NCBI Taxonomy" id="272239"/>
    <lineage>
        <taxon>Bacteria</taxon>
        <taxon>Bacillati</taxon>
        <taxon>Actinomycetota</taxon>
        <taxon>Actinomycetes</taxon>
        <taxon>Micrococcales</taxon>
        <taxon>Microbacteriaceae</taxon>
        <taxon>Gulosibacter</taxon>
    </lineage>
</organism>
<dbReference type="SUPFAM" id="SSF53474">
    <property type="entry name" value="alpha/beta-Hydrolases"/>
    <property type="match status" value="1"/>
</dbReference>
<name>A0ABW5RKN6_9MICO</name>
<dbReference type="Proteomes" id="UP001597453">
    <property type="component" value="Unassembled WGS sequence"/>
</dbReference>
<gene>
    <name evidence="1" type="ORF">ACFSUQ_09215</name>
</gene>
<keyword evidence="2" id="KW-1185">Reference proteome</keyword>
<dbReference type="InterPro" id="IPR029058">
    <property type="entry name" value="AB_hydrolase_fold"/>
</dbReference>
<protein>
    <submittedName>
        <fullName evidence="1">Esterase/lipase family protein</fullName>
    </submittedName>
</protein>
<proteinExistence type="predicted"/>
<evidence type="ECO:0000313" key="1">
    <source>
        <dbReference type="EMBL" id="MFD2675469.1"/>
    </source>
</evidence>
<accession>A0ABW5RKN6</accession>
<evidence type="ECO:0000313" key="2">
    <source>
        <dbReference type="Proteomes" id="UP001597453"/>
    </source>
</evidence>
<dbReference type="EMBL" id="JBHUNF010000009">
    <property type="protein sequence ID" value="MFD2675469.1"/>
    <property type="molecule type" value="Genomic_DNA"/>
</dbReference>
<dbReference type="Gene3D" id="3.40.50.1820">
    <property type="entry name" value="alpha/beta hydrolase"/>
    <property type="match status" value="1"/>
</dbReference>
<comment type="caution">
    <text evidence="1">The sequence shown here is derived from an EMBL/GenBank/DDBJ whole genome shotgun (WGS) entry which is preliminary data.</text>
</comment>